<accession>A0A0R1Q0C3</accession>
<gene>
    <name evidence="2" type="ORF">FD20_GL002136</name>
</gene>
<dbReference type="EMBL" id="AZEG01000006">
    <property type="protein sequence ID" value="KRL38183.1"/>
    <property type="molecule type" value="Genomic_DNA"/>
</dbReference>
<evidence type="ECO:0000313" key="2">
    <source>
        <dbReference type="EMBL" id="KRL38183.1"/>
    </source>
</evidence>
<protein>
    <submittedName>
        <fullName evidence="2">Lipoprotein</fullName>
    </submittedName>
</protein>
<sequence length="283" mass="31319">MKKDFERGLFMKKCAIVILAVSSLLLTGCTSQSNEAKTKGSTKIGIKNTTKNGSAKKKSAQKRTSAASGTKDSPKQTARITMLNRKLRTALGNVLLPTADGLTSGSRTMNVRYDGDTANYAIFYSVGEKAKSFNADDVAQETPYAEFTKRTYNTTEEAAQQIEHKTSADFKGLSTIDLDHNIQGYLDARAGQRYLSWNEGNWSLTIYSTAAQEKKAEQMARKTVGLLERHVLPVPRLYGQVSFEADKQSGQHNQTIIWQDEKTVFKLSAYDFETAIKMVASVK</sequence>
<organism evidence="2 3">
    <name type="scientific">Liquorilactobacillus uvarum DSM 19971</name>
    <dbReference type="NCBI Taxonomy" id="1423812"/>
    <lineage>
        <taxon>Bacteria</taxon>
        <taxon>Bacillati</taxon>
        <taxon>Bacillota</taxon>
        <taxon>Bacilli</taxon>
        <taxon>Lactobacillales</taxon>
        <taxon>Lactobacillaceae</taxon>
        <taxon>Liquorilactobacillus</taxon>
    </lineage>
</organism>
<proteinExistence type="predicted"/>
<dbReference type="Proteomes" id="UP000051155">
    <property type="component" value="Unassembled WGS sequence"/>
</dbReference>
<keyword evidence="2" id="KW-0449">Lipoprotein</keyword>
<feature type="compositionally biased region" description="Polar residues" evidence="1">
    <location>
        <begin position="62"/>
        <end position="77"/>
    </location>
</feature>
<dbReference type="STRING" id="1423812.FD20_GL002136"/>
<feature type="region of interest" description="Disordered" evidence="1">
    <location>
        <begin position="33"/>
        <end position="77"/>
    </location>
</feature>
<dbReference type="PROSITE" id="PS51257">
    <property type="entry name" value="PROKAR_LIPOPROTEIN"/>
    <property type="match status" value="1"/>
</dbReference>
<keyword evidence="3" id="KW-1185">Reference proteome</keyword>
<comment type="caution">
    <text evidence="2">The sequence shown here is derived from an EMBL/GenBank/DDBJ whole genome shotgun (WGS) entry which is preliminary data.</text>
</comment>
<feature type="compositionally biased region" description="Polar residues" evidence="1">
    <location>
        <begin position="33"/>
        <end position="53"/>
    </location>
</feature>
<evidence type="ECO:0000256" key="1">
    <source>
        <dbReference type="SAM" id="MobiDB-lite"/>
    </source>
</evidence>
<name>A0A0R1Q0C3_9LACO</name>
<dbReference type="AlphaFoldDB" id="A0A0R1Q0C3"/>
<reference evidence="2 3" key="1">
    <citation type="journal article" date="2015" name="Genome Announc.">
        <title>Expanding the biotechnology potential of lactobacilli through comparative genomics of 213 strains and associated genera.</title>
        <authorList>
            <person name="Sun Z."/>
            <person name="Harris H.M."/>
            <person name="McCann A."/>
            <person name="Guo C."/>
            <person name="Argimon S."/>
            <person name="Zhang W."/>
            <person name="Yang X."/>
            <person name="Jeffery I.B."/>
            <person name="Cooney J.C."/>
            <person name="Kagawa T.F."/>
            <person name="Liu W."/>
            <person name="Song Y."/>
            <person name="Salvetti E."/>
            <person name="Wrobel A."/>
            <person name="Rasinkangas P."/>
            <person name="Parkhill J."/>
            <person name="Rea M.C."/>
            <person name="O'Sullivan O."/>
            <person name="Ritari J."/>
            <person name="Douillard F.P."/>
            <person name="Paul Ross R."/>
            <person name="Yang R."/>
            <person name="Briner A.E."/>
            <person name="Felis G.E."/>
            <person name="de Vos W.M."/>
            <person name="Barrangou R."/>
            <person name="Klaenhammer T.R."/>
            <person name="Caufield P.W."/>
            <person name="Cui Y."/>
            <person name="Zhang H."/>
            <person name="O'Toole P.W."/>
        </authorList>
    </citation>
    <scope>NUCLEOTIDE SEQUENCE [LARGE SCALE GENOMIC DNA]</scope>
    <source>
        <strain evidence="2 3">DSM 19971</strain>
    </source>
</reference>
<dbReference type="PATRIC" id="fig|1423812.3.peg.2267"/>
<evidence type="ECO:0000313" key="3">
    <source>
        <dbReference type="Proteomes" id="UP000051155"/>
    </source>
</evidence>